<evidence type="ECO:0000256" key="3">
    <source>
        <dbReference type="ARBA" id="ARBA00022692"/>
    </source>
</evidence>
<feature type="site" description="Cleavage (non-hydrolytic); by autocatalysis" evidence="13">
    <location>
        <begin position="470"/>
        <end position="471"/>
    </location>
</feature>
<keyword evidence="2 13" id="KW-0444">Lipid biosynthesis</keyword>
<evidence type="ECO:0000256" key="2">
    <source>
        <dbReference type="ARBA" id="ARBA00022516"/>
    </source>
</evidence>
<feature type="topological domain" description="Mitochondrial matrix" evidence="13">
    <location>
        <begin position="1"/>
        <end position="67"/>
    </location>
</feature>
<sequence>MKYSSEDHTKAKTEAGLTEVVSSVNVSAPTHSHRTKKQNVRRSGSFSRNQGTRTSSKRRTLLFFLRKTRVPTWNVFSSLIYYLLHWTGTVYLWKVFYRRLPLRTTSRVVGRLAKIPLPCWMRGAVYRGYGWLFQVNLDEIEYSDDLSQYRTVSEFFRRKLRPSTRVFDLNACLISPADGCILSCGLVETGYIEQVKGLTYTLDDLLGPNTWGSMPLDEVDFSSIGHNTKHFSEYGFYNIVIPAEACIGRTTNSRSGRGLKISPESLRYVEDLCVHRKKMGSGNTKEAPAIANQDCTVTEDPKSCRFEKSDSNSPKNNTTGIHHILIYLAPGDYHRFHSPTDWLIFMRRHFPGKLYSVAPSFVSQMENLYCTNERVVYTGRWKYGFFAYIAVGATNVGSIEIFSDPDLITNTWQSPRISFRRNAPAPVIRTSSSNKGKLPVTLDYGQHKDLYFQQFVPQTKGQLFGQFNFGSTIILLFEAPPDIFKFTVKSGDRIKVGQSIGTMEQHNED</sequence>
<evidence type="ECO:0000256" key="11">
    <source>
        <dbReference type="ARBA" id="ARBA00023317"/>
    </source>
</evidence>
<dbReference type="Proteomes" id="UP001497525">
    <property type="component" value="Unassembled WGS sequence"/>
</dbReference>
<comment type="cofactor">
    <cofactor evidence="13">
        <name>pyruvate</name>
        <dbReference type="ChEBI" id="CHEBI:15361"/>
    </cofactor>
    <text evidence="13">Binds 1 pyruvoyl group covalently per subunit.</text>
</comment>
<evidence type="ECO:0000256" key="13">
    <source>
        <dbReference type="HAMAP-Rule" id="MF_03208"/>
    </source>
</evidence>
<keyword evidence="10 13" id="KW-1208">Phospholipid metabolism</keyword>
<dbReference type="GO" id="GO:0004609">
    <property type="term" value="F:phosphatidylserine decarboxylase activity"/>
    <property type="evidence" value="ECO:0007669"/>
    <property type="project" value="UniProtKB-UniRule"/>
</dbReference>
<evidence type="ECO:0000313" key="16">
    <source>
        <dbReference type="EMBL" id="CAL5133508.1"/>
    </source>
</evidence>
<name>A0AAV2T7W1_CALDB</name>
<keyword evidence="13" id="KW-0496">Mitochondrion</keyword>
<comment type="similarity">
    <text evidence="13">Belongs to the phosphatidylserine decarboxylase family. PSD-B subfamily. Eukaryotic type I sub-subfamily.</text>
</comment>
<evidence type="ECO:0000256" key="15">
    <source>
        <dbReference type="SAM" id="Phobius"/>
    </source>
</evidence>
<feature type="region of interest" description="Disordered" evidence="14">
    <location>
        <begin position="25"/>
        <end position="53"/>
    </location>
</feature>
<evidence type="ECO:0000256" key="6">
    <source>
        <dbReference type="ARBA" id="ARBA00023098"/>
    </source>
</evidence>
<protein>
    <recommendedName>
        <fullName evidence="13">Phosphatidylserine decarboxylase proenzyme, mitochondrial</fullName>
        <ecNumber evidence="13">4.1.1.65</ecNumber>
    </recommendedName>
    <component>
        <recommendedName>
            <fullName evidence="13">Phosphatidylserine decarboxylase beta chain</fullName>
        </recommendedName>
    </component>
    <component>
        <recommendedName>
            <fullName evidence="13">Phosphatidylserine decarboxylase alpha chain</fullName>
        </recommendedName>
    </component>
</protein>
<feature type="topological domain" description="Mitochondrial intermembrane" evidence="13">
    <location>
        <begin position="87"/>
        <end position="509"/>
    </location>
</feature>
<evidence type="ECO:0000256" key="1">
    <source>
        <dbReference type="ARBA" id="ARBA00005189"/>
    </source>
</evidence>
<keyword evidence="11 13" id="KW-0670">Pyruvate</keyword>
<evidence type="ECO:0000256" key="8">
    <source>
        <dbReference type="ARBA" id="ARBA00023209"/>
    </source>
</evidence>
<comment type="pathway">
    <text evidence="13">Phospholipid metabolism; phosphatidylethanolamine biosynthesis; phosphatidylethanolamine from CDP-diacylglycerol: step 2/2.</text>
</comment>
<comment type="subunit">
    <text evidence="13">Heterodimer of a large membrane-associated beta subunit and a small pyruvoyl-containing alpha subunit.</text>
</comment>
<keyword evidence="4 13" id="KW-0210">Decarboxylase</keyword>
<dbReference type="GO" id="GO:0005743">
    <property type="term" value="C:mitochondrial inner membrane"/>
    <property type="evidence" value="ECO:0007669"/>
    <property type="project" value="UniProtKB-SubCell"/>
</dbReference>
<dbReference type="PANTHER" id="PTHR10067:SF6">
    <property type="entry name" value="PHOSPHATIDYLSERINE DECARBOXYLASE PROENZYME, MITOCHONDRIAL"/>
    <property type="match status" value="1"/>
</dbReference>
<reference evidence="16" key="1">
    <citation type="submission" date="2024-06" db="EMBL/GenBank/DDBJ databases">
        <authorList>
            <person name="Liu X."/>
            <person name="Lenzi L."/>
            <person name="Haldenby T S."/>
            <person name="Uol C."/>
        </authorList>
    </citation>
    <scope>NUCLEOTIDE SEQUENCE</scope>
</reference>
<feature type="active site" description="Schiff-base intermediate with substrate; via pyruvic acid; for decarboxylase activity" evidence="13">
    <location>
        <position position="471"/>
    </location>
</feature>
<feature type="chain" id="PRO_5043065754" description="Phosphatidylserine decarboxylase alpha chain" evidence="13">
    <location>
        <begin position="471"/>
        <end position="509"/>
    </location>
</feature>
<keyword evidence="13" id="KW-0999">Mitochondrion inner membrane</keyword>
<dbReference type="GO" id="GO:0016540">
    <property type="term" value="P:protein autoprocessing"/>
    <property type="evidence" value="ECO:0007669"/>
    <property type="project" value="UniProtKB-UniRule"/>
</dbReference>
<evidence type="ECO:0000256" key="12">
    <source>
        <dbReference type="ARBA" id="ARBA00045136"/>
    </source>
</evidence>
<gene>
    <name evidence="16" type="ORF">CDAUBV1_LOCUS6737</name>
</gene>
<dbReference type="EC" id="4.1.1.65" evidence="13"/>
<evidence type="ECO:0000256" key="14">
    <source>
        <dbReference type="SAM" id="MobiDB-lite"/>
    </source>
</evidence>
<evidence type="ECO:0000313" key="17">
    <source>
        <dbReference type="Proteomes" id="UP001497525"/>
    </source>
</evidence>
<keyword evidence="3 13" id="KW-0812">Transmembrane</keyword>
<evidence type="ECO:0000256" key="10">
    <source>
        <dbReference type="ARBA" id="ARBA00023264"/>
    </source>
</evidence>
<feature type="transmembrane region" description="Helical" evidence="15">
    <location>
        <begin position="79"/>
        <end position="97"/>
    </location>
</feature>
<dbReference type="InterPro" id="IPR033661">
    <property type="entry name" value="PSD_type1_euk"/>
</dbReference>
<feature type="chain" id="PRO_5043065753" description="Phosphatidylserine decarboxylase beta chain" evidence="13">
    <location>
        <begin position="1"/>
        <end position="470"/>
    </location>
</feature>
<keyword evidence="5 13" id="KW-1133">Transmembrane helix</keyword>
<evidence type="ECO:0000256" key="5">
    <source>
        <dbReference type="ARBA" id="ARBA00022989"/>
    </source>
</evidence>
<comment type="subcellular location">
    <molecule>Phosphatidylserine decarboxylase alpha chain</molecule>
    <subcellularLocation>
        <location evidence="13">Mitochondrion inner membrane</location>
        <topology evidence="13">Peripheral membrane protein</topology>
        <orientation evidence="13">Intermembrane side</orientation>
    </subcellularLocation>
    <text evidence="13">Anchored to the mitochondrial inner membrane through its interaction with the integral membrane beta chain.</text>
</comment>
<comment type="PTM">
    <text evidence="13">Is synthesized initially as an inactive proenzyme. Formation of the active enzyme involves a self-maturation process in which the active site pyruvoyl group is generated from an internal serine residue via an autocatalytic post-translational modification. Two non-identical subunits are generated from the proenzyme in this reaction, and the pyruvate is formed at the N-terminus of the alpha chain, which is derived from the carboxyl end of the proenzyme. The autoendoproteolytic cleavage occurs by a canonical serine protease mechanism, in which the side chain hydroxyl group of the serine supplies its oxygen atom to form the C-terminus of the beta chain, while the remainder of the serine residue undergoes an oxidative deamination to produce ammonia and the pyruvoyl prosthetic group on the alpha chain. During this reaction, the Ser that is part of the protease active site of the proenzyme becomes the pyruvoyl prosthetic group, which constitutes an essential element of the active site of the mature decarboxylase.</text>
</comment>
<feature type="compositionally biased region" description="Polar residues" evidence="14">
    <location>
        <begin position="41"/>
        <end position="53"/>
    </location>
</feature>
<comment type="catalytic activity">
    <reaction evidence="13">
        <text>a 1,2-diacyl-sn-glycero-3-phospho-L-serine + H(+) = a 1,2-diacyl-sn-glycero-3-phosphoethanolamine + CO2</text>
        <dbReference type="Rhea" id="RHEA:20828"/>
        <dbReference type="ChEBI" id="CHEBI:15378"/>
        <dbReference type="ChEBI" id="CHEBI:16526"/>
        <dbReference type="ChEBI" id="CHEBI:57262"/>
        <dbReference type="ChEBI" id="CHEBI:64612"/>
        <dbReference type="EC" id="4.1.1.65"/>
    </reaction>
</comment>
<keyword evidence="7 13" id="KW-0472">Membrane</keyword>
<dbReference type="PANTHER" id="PTHR10067">
    <property type="entry name" value="PHOSPHATIDYLSERINE DECARBOXYLASE"/>
    <property type="match status" value="1"/>
</dbReference>
<proteinExistence type="inferred from homology"/>
<evidence type="ECO:0000256" key="4">
    <source>
        <dbReference type="ARBA" id="ARBA00022793"/>
    </source>
</evidence>
<comment type="subcellular location">
    <molecule>Phosphatidylserine decarboxylase beta chain</molecule>
    <subcellularLocation>
        <location evidence="13">Mitochondrion inner membrane</location>
        <topology evidence="13">Single-pass membrane protein</topology>
        <orientation evidence="13">Intermembrane side</orientation>
    </subcellularLocation>
</comment>
<comment type="function">
    <text evidence="12">Catalyzes the formation of phosphatidylethanolamine (PtdEtn) from phosphatidylserine (PtdSer). Plays a central role in phospholipid metabolism and in the interorganelle trafficking of phosphatidylserine. May be involved in lipid droplet biogenesis at the endoplasmic reticulum membrane.</text>
</comment>
<evidence type="ECO:0000256" key="9">
    <source>
        <dbReference type="ARBA" id="ARBA00023239"/>
    </source>
</evidence>
<dbReference type="InterPro" id="IPR033177">
    <property type="entry name" value="PSD-B"/>
</dbReference>
<feature type="modified residue" description="Pyruvic acid (Ser); by autocatalysis" evidence="13">
    <location>
        <position position="471"/>
    </location>
</feature>
<dbReference type="InterPro" id="IPR003817">
    <property type="entry name" value="PS_Dcarbxylase"/>
</dbReference>
<dbReference type="GO" id="GO:0006646">
    <property type="term" value="P:phosphatidylethanolamine biosynthetic process"/>
    <property type="evidence" value="ECO:0007669"/>
    <property type="project" value="UniProtKB-UniRule"/>
</dbReference>
<feature type="active site" description="Charge relay system; for autoendoproteolytic cleavage activity" evidence="13">
    <location>
        <position position="471"/>
    </location>
</feature>
<feature type="active site" description="Charge relay system; for autoendoproteolytic cleavage activity" evidence="13">
    <location>
        <position position="337"/>
    </location>
</feature>
<comment type="pathway">
    <text evidence="1">Lipid metabolism.</text>
</comment>
<dbReference type="EMBL" id="CAXLJL010000156">
    <property type="protein sequence ID" value="CAL5133508.1"/>
    <property type="molecule type" value="Genomic_DNA"/>
</dbReference>
<feature type="compositionally biased region" description="Basic residues" evidence="14">
    <location>
        <begin position="31"/>
        <end position="40"/>
    </location>
</feature>
<keyword evidence="6 13" id="KW-0443">Lipid metabolism</keyword>
<comment type="caution">
    <text evidence="16">The sequence shown here is derived from an EMBL/GenBank/DDBJ whole genome shotgun (WGS) entry which is preliminary data.</text>
</comment>
<organism evidence="16 17">
    <name type="scientific">Calicophoron daubneyi</name>
    <name type="common">Rumen fluke</name>
    <name type="synonym">Paramphistomum daubneyi</name>
    <dbReference type="NCBI Taxonomy" id="300641"/>
    <lineage>
        <taxon>Eukaryota</taxon>
        <taxon>Metazoa</taxon>
        <taxon>Spiralia</taxon>
        <taxon>Lophotrochozoa</taxon>
        <taxon>Platyhelminthes</taxon>
        <taxon>Trematoda</taxon>
        <taxon>Digenea</taxon>
        <taxon>Plagiorchiida</taxon>
        <taxon>Pronocephalata</taxon>
        <taxon>Paramphistomoidea</taxon>
        <taxon>Paramphistomidae</taxon>
        <taxon>Calicophoron</taxon>
    </lineage>
</organism>
<keyword evidence="13" id="KW-0865">Zymogen</keyword>
<dbReference type="Pfam" id="PF02666">
    <property type="entry name" value="PS_Dcarbxylase"/>
    <property type="match status" value="2"/>
</dbReference>
<keyword evidence="9 13" id="KW-0456">Lyase</keyword>
<dbReference type="HAMAP" id="MF_03208">
    <property type="entry name" value="PS_decarb_PSD_B_type1_euk"/>
    <property type="match status" value="1"/>
</dbReference>
<feature type="active site" description="Charge relay system; for autoendoproteolytic cleavage activity" evidence="13">
    <location>
        <position position="178"/>
    </location>
</feature>
<keyword evidence="8 13" id="KW-0594">Phospholipid biosynthesis</keyword>
<accession>A0AAV2T7W1</accession>
<dbReference type="NCBIfam" id="TIGR00163">
    <property type="entry name" value="PS_decarb"/>
    <property type="match status" value="1"/>
</dbReference>
<evidence type="ECO:0000256" key="7">
    <source>
        <dbReference type="ARBA" id="ARBA00023136"/>
    </source>
</evidence>
<dbReference type="AlphaFoldDB" id="A0AAV2T7W1"/>